<keyword evidence="1" id="KW-0805">Transcription regulation</keyword>
<protein>
    <submittedName>
        <fullName evidence="5">DNA-binding MarR family transcriptional regulator</fullName>
    </submittedName>
</protein>
<evidence type="ECO:0000256" key="2">
    <source>
        <dbReference type="ARBA" id="ARBA00023125"/>
    </source>
</evidence>
<dbReference type="InterPro" id="IPR036388">
    <property type="entry name" value="WH-like_DNA-bd_sf"/>
</dbReference>
<evidence type="ECO:0000313" key="6">
    <source>
        <dbReference type="Proteomes" id="UP000547879"/>
    </source>
</evidence>
<reference evidence="5 6" key="1">
    <citation type="submission" date="2020-08" db="EMBL/GenBank/DDBJ databases">
        <title>Genomic Encyclopedia of Type Strains, Phase IV (KMG-IV): sequencing the most valuable type-strain genomes for metagenomic binning, comparative biology and taxonomic classification.</title>
        <authorList>
            <person name="Goeker M."/>
        </authorList>
    </citation>
    <scope>NUCLEOTIDE SEQUENCE [LARGE SCALE GENOMIC DNA]</scope>
    <source>
        <strain evidence="5 6">DSM 100734</strain>
    </source>
</reference>
<dbReference type="GO" id="GO:0003677">
    <property type="term" value="F:DNA binding"/>
    <property type="evidence" value="ECO:0007669"/>
    <property type="project" value="UniProtKB-KW"/>
</dbReference>
<dbReference type="InterPro" id="IPR000835">
    <property type="entry name" value="HTH_MarR-typ"/>
</dbReference>
<dbReference type="PRINTS" id="PR00598">
    <property type="entry name" value="HTHMARR"/>
</dbReference>
<sequence>MRITAKTHKNYALQPCVSENAKFQTVLKKEIDSQLMQRQVPYGTKLKSDGMPSVRETDEQALDNLLRQGGLAAAGNRRVEDLVAVKLWQNPCWLSFRINFLALQFNEPIYRRIEKEHGLPRPEFVVLYSLGLSDGLTASAICSSSGFPKNTISRAIQKLIDKNIIRREVDQADLRSFVLYITDEGKRIVDQAMQPMVERERVMTSALTPAEQLMLSELLAKIVVDSPNWPIMTNTEENEE</sequence>
<dbReference type="Gene3D" id="1.10.10.10">
    <property type="entry name" value="Winged helix-like DNA-binding domain superfamily/Winged helix DNA-binding domain"/>
    <property type="match status" value="1"/>
</dbReference>
<keyword evidence="2 5" id="KW-0238">DNA-binding</keyword>
<keyword evidence="3" id="KW-0804">Transcription</keyword>
<organism evidence="5 6">
    <name type="scientific">Rhizobium wenxiniae</name>
    <dbReference type="NCBI Taxonomy" id="1737357"/>
    <lineage>
        <taxon>Bacteria</taxon>
        <taxon>Pseudomonadati</taxon>
        <taxon>Pseudomonadota</taxon>
        <taxon>Alphaproteobacteria</taxon>
        <taxon>Hyphomicrobiales</taxon>
        <taxon>Rhizobiaceae</taxon>
        <taxon>Rhizobium/Agrobacterium group</taxon>
        <taxon>Rhizobium</taxon>
    </lineage>
</organism>
<dbReference type="RefSeq" id="WP_244654448.1">
    <property type="nucleotide sequence ID" value="NZ_BMHW01000004.1"/>
</dbReference>
<dbReference type="PROSITE" id="PS50995">
    <property type="entry name" value="HTH_MARR_2"/>
    <property type="match status" value="1"/>
</dbReference>
<dbReference type="SUPFAM" id="SSF46785">
    <property type="entry name" value="Winged helix' DNA-binding domain"/>
    <property type="match status" value="1"/>
</dbReference>
<accession>A0A7W9Y8E0</accession>
<dbReference type="PANTHER" id="PTHR42756">
    <property type="entry name" value="TRANSCRIPTIONAL REGULATOR, MARR"/>
    <property type="match status" value="1"/>
</dbReference>
<evidence type="ECO:0000259" key="4">
    <source>
        <dbReference type="PROSITE" id="PS50995"/>
    </source>
</evidence>
<dbReference type="EMBL" id="JACHEG010000004">
    <property type="protein sequence ID" value="MBB6163909.1"/>
    <property type="molecule type" value="Genomic_DNA"/>
</dbReference>
<dbReference type="Proteomes" id="UP000547879">
    <property type="component" value="Unassembled WGS sequence"/>
</dbReference>
<dbReference type="Pfam" id="PF12802">
    <property type="entry name" value="MarR_2"/>
    <property type="match status" value="1"/>
</dbReference>
<evidence type="ECO:0000313" key="5">
    <source>
        <dbReference type="EMBL" id="MBB6163909.1"/>
    </source>
</evidence>
<dbReference type="AlphaFoldDB" id="A0A7W9Y8E0"/>
<dbReference type="GO" id="GO:0003700">
    <property type="term" value="F:DNA-binding transcription factor activity"/>
    <property type="evidence" value="ECO:0007669"/>
    <property type="project" value="InterPro"/>
</dbReference>
<name>A0A7W9Y8E0_9HYPH</name>
<evidence type="ECO:0000256" key="3">
    <source>
        <dbReference type="ARBA" id="ARBA00023163"/>
    </source>
</evidence>
<feature type="domain" description="HTH marR-type" evidence="4">
    <location>
        <begin position="95"/>
        <end position="224"/>
    </location>
</feature>
<proteinExistence type="predicted"/>
<dbReference type="InterPro" id="IPR036390">
    <property type="entry name" value="WH_DNA-bd_sf"/>
</dbReference>
<dbReference type="SMART" id="SM00347">
    <property type="entry name" value="HTH_MARR"/>
    <property type="match status" value="1"/>
</dbReference>
<gene>
    <name evidence="5" type="ORF">HNQ72_003750</name>
</gene>
<comment type="caution">
    <text evidence="5">The sequence shown here is derived from an EMBL/GenBank/DDBJ whole genome shotgun (WGS) entry which is preliminary data.</text>
</comment>
<dbReference type="PANTHER" id="PTHR42756:SF1">
    <property type="entry name" value="TRANSCRIPTIONAL REPRESSOR OF EMRAB OPERON"/>
    <property type="match status" value="1"/>
</dbReference>
<evidence type="ECO:0000256" key="1">
    <source>
        <dbReference type="ARBA" id="ARBA00023015"/>
    </source>
</evidence>
<keyword evidence="6" id="KW-1185">Reference proteome</keyword>